<feature type="region of interest" description="Disordered" evidence="1">
    <location>
        <begin position="991"/>
        <end position="1041"/>
    </location>
</feature>
<feature type="region of interest" description="Disordered" evidence="1">
    <location>
        <begin position="58"/>
        <end position="78"/>
    </location>
</feature>
<accession>A0A0G4H0N7</accession>
<feature type="compositionally biased region" description="Low complexity" evidence="1">
    <location>
        <begin position="814"/>
        <end position="831"/>
    </location>
</feature>
<organism evidence="3">
    <name type="scientific">Chromera velia CCMP2878</name>
    <dbReference type="NCBI Taxonomy" id="1169474"/>
    <lineage>
        <taxon>Eukaryota</taxon>
        <taxon>Sar</taxon>
        <taxon>Alveolata</taxon>
        <taxon>Colpodellida</taxon>
        <taxon>Chromeraceae</taxon>
        <taxon>Chromera</taxon>
    </lineage>
</organism>
<dbReference type="EMBL" id="CDMZ01001755">
    <property type="protein sequence ID" value="CEM37107.1"/>
    <property type="molecule type" value="Genomic_DNA"/>
</dbReference>
<dbReference type="AlphaFoldDB" id="A0A0G4H0N7"/>
<feature type="transmembrane region" description="Helical" evidence="2">
    <location>
        <begin position="1221"/>
        <end position="1243"/>
    </location>
</feature>
<feature type="compositionally biased region" description="Basic and acidic residues" evidence="1">
    <location>
        <begin position="991"/>
        <end position="1004"/>
    </location>
</feature>
<feature type="region of interest" description="Disordered" evidence="1">
    <location>
        <begin position="951"/>
        <end position="974"/>
    </location>
</feature>
<feature type="compositionally biased region" description="Basic and acidic residues" evidence="1">
    <location>
        <begin position="1020"/>
        <end position="1032"/>
    </location>
</feature>
<feature type="compositionally biased region" description="Basic and acidic residues" evidence="1">
    <location>
        <begin position="832"/>
        <end position="844"/>
    </location>
</feature>
<feature type="transmembrane region" description="Helical" evidence="2">
    <location>
        <begin position="1079"/>
        <end position="1098"/>
    </location>
</feature>
<feature type="transmembrane region" description="Helical" evidence="2">
    <location>
        <begin position="1183"/>
        <end position="1201"/>
    </location>
</feature>
<proteinExistence type="predicted"/>
<keyword evidence="2" id="KW-0472">Membrane</keyword>
<feature type="compositionally biased region" description="Low complexity" evidence="1">
    <location>
        <begin position="780"/>
        <end position="792"/>
    </location>
</feature>
<feature type="compositionally biased region" description="Pro residues" evidence="1">
    <location>
        <begin position="517"/>
        <end position="526"/>
    </location>
</feature>
<feature type="region of interest" description="Disordered" evidence="1">
    <location>
        <begin position="718"/>
        <end position="889"/>
    </location>
</feature>
<evidence type="ECO:0000256" key="1">
    <source>
        <dbReference type="SAM" id="MobiDB-lite"/>
    </source>
</evidence>
<reference evidence="3" key="1">
    <citation type="submission" date="2014-11" db="EMBL/GenBank/DDBJ databases">
        <authorList>
            <person name="Otto D Thomas"/>
            <person name="Naeem Raeece"/>
        </authorList>
    </citation>
    <scope>NUCLEOTIDE SEQUENCE</scope>
</reference>
<dbReference type="Gene3D" id="2.60.220.50">
    <property type="match status" value="1"/>
</dbReference>
<feature type="compositionally biased region" description="Polar residues" evidence="1">
    <location>
        <begin position="564"/>
        <end position="580"/>
    </location>
</feature>
<feature type="transmembrane region" description="Helical" evidence="2">
    <location>
        <begin position="1118"/>
        <end position="1140"/>
    </location>
</feature>
<gene>
    <name evidence="3" type="ORF">Cvel_24224</name>
</gene>
<feature type="compositionally biased region" description="Basic and acidic residues" evidence="1">
    <location>
        <begin position="733"/>
        <end position="753"/>
    </location>
</feature>
<evidence type="ECO:0000256" key="2">
    <source>
        <dbReference type="SAM" id="Phobius"/>
    </source>
</evidence>
<evidence type="ECO:0000313" key="3">
    <source>
        <dbReference type="EMBL" id="CEM37107.1"/>
    </source>
</evidence>
<dbReference type="InterPro" id="IPR046338">
    <property type="entry name" value="GAIN_dom_sf"/>
</dbReference>
<feature type="compositionally biased region" description="Basic and acidic residues" evidence="1">
    <location>
        <begin position="878"/>
        <end position="889"/>
    </location>
</feature>
<feature type="compositionally biased region" description="Acidic residues" evidence="1">
    <location>
        <begin position="1005"/>
        <end position="1019"/>
    </location>
</feature>
<name>A0A0G4H0N7_9ALVE</name>
<feature type="region of interest" description="Disordered" evidence="1">
    <location>
        <begin position="504"/>
        <end position="588"/>
    </location>
</feature>
<feature type="transmembrane region" description="Helical" evidence="2">
    <location>
        <begin position="632"/>
        <end position="659"/>
    </location>
</feature>
<protein>
    <submittedName>
        <fullName evidence="3">Uncharacterized protein</fullName>
    </submittedName>
</protein>
<keyword evidence="2" id="KW-1133">Transmembrane helix</keyword>
<keyword evidence="2" id="KW-0812">Transmembrane</keyword>
<sequence length="1268" mass="137251">MSASALGEAGAGRRELEEWNDTIQEAERSLGHHDLSGTCKKLDPMMRSISKTIRVSLDPKGDASSVSSTYLQNGKPGNGLSQKGVTAVGFALRRSLELYKGVVSLTTLDAQHRPSLRRMGSDSASGSDTSQSEDVADWLSDRLSSLGHCWRVIAHPLQLSMDHDLLSIEPAKASVSALTTTLDFLLFAADSSKGNTDVTSPIESFQQDLIDVTNSIMKYTRKGRWGGVTPNRADAPVVLEVPPTGAQGPTTCFADPTIPAAAKPDDLTVLMSGLAGALGKMRRVAAGLLSGSGSHSVVFKAWAGGAQYDQSVQTNRGKERLMVGAFALDNSGGNALEGIGVDMSASTFQSLSTLDQTGLTSPVGESGTASDCTGSSVLSFAHSPLNVHASVWTTGVTTAETCGGFSVPLTSIRLTRCNHDVPVLLTAKEISLTLRALPTAVTANVPSSLETQSLECGYWDERNGEWGTEGCDLTHGGSECVCNRFADFSLVYVTEKPAPSAAILGPFHPPGGHGPHAPQPSAPITPHPMHRPTLITTPAPAIFHPTTTPAAFHPHHREQPPQPTQNTHTETSVSTPTSAFDPQHTHWHHRQYRHPHRYVVYWSNRTARFEDHAALSLHPIARSMGLHVNHHWLLAFLVTNCIFICVGLVFMGACVYDCYAKPSQTTSQRAPLRKNFRSVLYAPILRHTGKKDMALRFAAEQSQEDREREGYDRVTMASMDPNAAHPGVSQPKPETKTTEPQPEKKGATDKDVGSRTLRPIEPPTATALSHIPSATPIGKGADTPLPDLLDGPPAEEETAPESKPRTSWFFFGRSSSPTAAASSPSPQADAAETGRDSDSLRDIPLDIELPPQTKKGGPKVLAVGKHEAPVPEVIPPATKEEMPNCKYDEHGPTALRAVRVGGFKLSDTARKKDRHQVVTVNQNDWGKGVSTATTNDDFFASRLGVSVMQHPQKGARDKDSDCASSDVFDSEVQEQHQKVQVKVLEILREKRDETEREKKERGKVDDDDIESIDLEAGDGDADRKREGAHGGEELEGETPVQPPSGWQMLVVSFKCSQPILSVFCYPNFLPSAAWRATGFVAYNLTLSAFLLIFANFLTDHFIPASSGLSNEAAEGTHRLIGCIIAGVLASIVASIIRRLATKSQLSQRASKGPTYNLSGLPTVAESPSFWDGDDPRLKIEPTILGVCVSIVLGIALAWTYFSLLFNTFRLETEKSTKAARYYLYTLVLAIVWTQIILPPLHAISEAAWERWRSRRGVGRRILLDRVRA</sequence>
<dbReference type="VEuPathDB" id="CryptoDB:Cvel_24224"/>